<dbReference type="KEGG" id="nsr:NS506_06949"/>
<keyword evidence="1" id="KW-0472">Membrane</keyword>
<feature type="transmembrane region" description="Helical" evidence="1">
    <location>
        <begin position="6"/>
        <end position="26"/>
    </location>
</feature>
<reference evidence="4" key="1">
    <citation type="submission" date="2015-07" db="EMBL/GenBank/DDBJ databases">
        <title>Nocardia seriolae U-1 whole genome shotgun sequence.</title>
        <authorList>
            <person name="Imajoh M."/>
            <person name="Fukumoto Y."/>
            <person name="Sukeda M."/>
            <person name="Yamane J."/>
            <person name="Yamasaki K."/>
            <person name="Shimizu M."/>
            <person name="Ohnishi K."/>
            <person name="Oshima S."/>
        </authorList>
    </citation>
    <scope>NUCLEOTIDE SEQUENCE [LARGE SCALE GENOMIC DNA]</scope>
    <source>
        <strain evidence="4">U-1</strain>
    </source>
</reference>
<feature type="transmembrane region" description="Helical" evidence="1">
    <location>
        <begin position="38"/>
        <end position="57"/>
    </location>
</feature>
<protein>
    <submittedName>
        <fullName evidence="3">Branched-chain amino acid transporter</fullName>
    </submittedName>
</protein>
<evidence type="ECO:0000313" key="3">
    <source>
        <dbReference type="EMBL" id="GAP31435.1"/>
    </source>
</evidence>
<organism evidence="3 4">
    <name type="scientific">Nocardia seriolae</name>
    <dbReference type="NCBI Taxonomy" id="37332"/>
    <lineage>
        <taxon>Bacteria</taxon>
        <taxon>Bacillati</taxon>
        <taxon>Actinomycetota</taxon>
        <taxon>Actinomycetes</taxon>
        <taxon>Mycobacteriales</taxon>
        <taxon>Nocardiaceae</taxon>
        <taxon>Nocardia</taxon>
    </lineage>
</organism>
<accession>A0A0B8NC77</accession>
<reference evidence="3 4" key="2">
    <citation type="journal article" date="2016" name="Genome Announc.">
        <title>Draft Genome Sequence of Erythromycin- and Oxytetracycline-Sensitive Nocardia seriolae Strain U-1 (NBRC 110359).</title>
        <authorList>
            <person name="Imajoh M."/>
            <person name="Sukeda M."/>
            <person name="Shimizu M."/>
            <person name="Yamane J."/>
            <person name="Ohnishi K."/>
            <person name="Oshima S."/>
        </authorList>
    </citation>
    <scope>NUCLEOTIDE SEQUENCE [LARGE SCALE GENOMIC DNA]</scope>
    <source>
        <strain evidence="3 4">U-1</strain>
    </source>
</reference>
<dbReference type="AlphaFoldDB" id="A0A0B8NC77"/>
<dbReference type="GeneID" id="93369848"/>
<reference evidence="2 5" key="3">
    <citation type="submission" date="2016-10" db="EMBL/GenBank/DDBJ databases">
        <title>Genome sequence of Nocardia seriolae strain EM150506, isolated from Anguila japonica.</title>
        <authorList>
            <person name="Han H.-J."/>
        </authorList>
    </citation>
    <scope>NUCLEOTIDE SEQUENCE [LARGE SCALE GENOMIC DNA]</scope>
    <source>
        <strain evidence="2 5">EM150506</strain>
    </source>
</reference>
<dbReference type="Pfam" id="PF05437">
    <property type="entry name" value="AzlD"/>
    <property type="match status" value="1"/>
</dbReference>
<proteinExistence type="predicted"/>
<dbReference type="EMBL" id="CP017839">
    <property type="protein sequence ID" value="APB00978.1"/>
    <property type="molecule type" value="Genomic_DNA"/>
</dbReference>
<evidence type="ECO:0000313" key="4">
    <source>
        <dbReference type="Proteomes" id="UP000037179"/>
    </source>
</evidence>
<evidence type="ECO:0000313" key="5">
    <source>
        <dbReference type="Proteomes" id="UP000180166"/>
    </source>
</evidence>
<feature type="transmembrane region" description="Helical" evidence="1">
    <location>
        <begin position="85"/>
        <end position="103"/>
    </location>
</feature>
<dbReference type="Proteomes" id="UP000037179">
    <property type="component" value="Unassembled WGS sequence"/>
</dbReference>
<keyword evidence="1" id="KW-1133">Transmembrane helix</keyword>
<dbReference type="RefSeq" id="WP_033090018.1">
    <property type="nucleotide sequence ID" value="NZ_AP017900.1"/>
</dbReference>
<name>A0A0B8NC77_9NOCA</name>
<keyword evidence="4" id="KW-1185">Reference proteome</keyword>
<dbReference type="EMBL" id="BBYQ01000114">
    <property type="protein sequence ID" value="GAP31435.1"/>
    <property type="molecule type" value="Genomic_DNA"/>
</dbReference>
<sequence>MTKALLMGAMALAVGTFAFRFAGPLLRRRVKISPRTIRLLEIASVVLLTALAVTTLMPTGGGQFGWALPAGVLVAAGLAWKRAPLLVVILSAAAVTAGLRMLGVH</sequence>
<keyword evidence="1" id="KW-0812">Transmembrane</keyword>
<gene>
    <name evidence="2" type="ORF">NS506_06949</name>
    <name evidence="3" type="ORF">NSK11_contig00114-0016</name>
</gene>
<dbReference type="InterPro" id="IPR008407">
    <property type="entry name" value="Brnchd-chn_aa_trnsp_AzlD"/>
</dbReference>
<evidence type="ECO:0000256" key="1">
    <source>
        <dbReference type="SAM" id="Phobius"/>
    </source>
</evidence>
<dbReference type="Proteomes" id="UP000180166">
    <property type="component" value="Chromosome"/>
</dbReference>
<evidence type="ECO:0000313" key="2">
    <source>
        <dbReference type="EMBL" id="APB00978.1"/>
    </source>
</evidence>
<feature type="transmembrane region" description="Helical" evidence="1">
    <location>
        <begin position="63"/>
        <end position="80"/>
    </location>
</feature>